<evidence type="ECO:0000256" key="9">
    <source>
        <dbReference type="SAM" id="MobiDB-lite"/>
    </source>
</evidence>
<feature type="transmembrane region" description="Helical" evidence="10">
    <location>
        <begin position="179"/>
        <end position="197"/>
    </location>
</feature>
<dbReference type="Pfam" id="PF04290">
    <property type="entry name" value="DctQ"/>
    <property type="match status" value="1"/>
</dbReference>
<dbReference type="PANTHER" id="PTHR35011:SF2">
    <property type="entry name" value="2,3-DIKETO-L-GULONATE TRAP TRANSPORTER SMALL PERMEASE PROTEIN YIAM"/>
    <property type="match status" value="1"/>
</dbReference>
<evidence type="ECO:0000256" key="6">
    <source>
        <dbReference type="ARBA" id="ARBA00022989"/>
    </source>
</evidence>
<evidence type="ECO:0000256" key="8">
    <source>
        <dbReference type="ARBA" id="ARBA00038436"/>
    </source>
</evidence>
<protein>
    <submittedName>
        <fullName evidence="12">TRAP transporter small permease subunit</fullName>
    </submittedName>
</protein>
<feature type="transmembrane region" description="Helical" evidence="10">
    <location>
        <begin position="89"/>
        <end position="116"/>
    </location>
</feature>
<accession>A0A6I4P226</accession>
<evidence type="ECO:0000313" key="12">
    <source>
        <dbReference type="EMBL" id="MWB97214.1"/>
    </source>
</evidence>
<feature type="transmembrane region" description="Helical" evidence="10">
    <location>
        <begin position="64"/>
        <end position="83"/>
    </location>
</feature>
<keyword evidence="6 10" id="KW-1133">Transmembrane helix</keyword>
<dbReference type="GO" id="GO:0005886">
    <property type="term" value="C:plasma membrane"/>
    <property type="evidence" value="ECO:0007669"/>
    <property type="project" value="UniProtKB-SubCell"/>
</dbReference>
<dbReference type="RefSeq" id="WP_160422492.1">
    <property type="nucleotide sequence ID" value="NZ_WSTA01000003.1"/>
</dbReference>
<dbReference type="InterPro" id="IPR055348">
    <property type="entry name" value="DctQ"/>
</dbReference>
<feature type="transmembrane region" description="Helical" evidence="10">
    <location>
        <begin position="137"/>
        <end position="159"/>
    </location>
</feature>
<dbReference type="EMBL" id="WSTA01000003">
    <property type="protein sequence ID" value="MWB97214.1"/>
    <property type="molecule type" value="Genomic_DNA"/>
</dbReference>
<evidence type="ECO:0000256" key="4">
    <source>
        <dbReference type="ARBA" id="ARBA00022519"/>
    </source>
</evidence>
<feature type="compositionally biased region" description="Acidic residues" evidence="9">
    <location>
        <begin position="1"/>
        <end position="10"/>
    </location>
</feature>
<evidence type="ECO:0000256" key="7">
    <source>
        <dbReference type="ARBA" id="ARBA00023136"/>
    </source>
</evidence>
<dbReference type="Proteomes" id="UP000438182">
    <property type="component" value="Unassembled WGS sequence"/>
</dbReference>
<dbReference type="GO" id="GO:0015740">
    <property type="term" value="P:C4-dicarboxylate transport"/>
    <property type="evidence" value="ECO:0007669"/>
    <property type="project" value="TreeGrafter"/>
</dbReference>
<evidence type="ECO:0000313" key="13">
    <source>
        <dbReference type="Proteomes" id="UP000438182"/>
    </source>
</evidence>
<evidence type="ECO:0000256" key="1">
    <source>
        <dbReference type="ARBA" id="ARBA00004429"/>
    </source>
</evidence>
<evidence type="ECO:0000256" key="2">
    <source>
        <dbReference type="ARBA" id="ARBA00022448"/>
    </source>
</evidence>
<keyword evidence="13" id="KW-1185">Reference proteome</keyword>
<gene>
    <name evidence="12" type="ORF">GB864_01370</name>
</gene>
<reference evidence="12 13" key="1">
    <citation type="submission" date="2019-12" db="EMBL/GenBank/DDBJ databases">
        <authorList>
            <person name="Kim Y.S."/>
        </authorList>
    </citation>
    <scope>NUCLEOTIDE SEQUENCE [LARGE SCALE GENOMIC DNA]</scope>
    <source>
        <strain evidence="12 13">MMS17-SY077</strain>
    </source>
</reference>
<proteinExistence type="inferred from homology"/>
<feature type="region of interest" description="Disordered" evidence="9">
    <location>
        <begin position="1"/>
        <end position="30"/>
    </location>
</feature>
<comment type="subcellular location">
    <subcellularLocation>
        <location evidence="1">Cell inner membrane</location>
        <topology evidence="1">Multi-pass membrane protein</topology>
    </subcellularLocation>
</comment>
<dbReference type="PANTHER" id="PTHR35011">
    <property type="entry name" value="2,3-DIKETO-L-GULONATE TRAP TRANSPORTER SMALL PERMEASE PROTEIN YIAM"/>
    <property type="match status" value="1"/>
</dbReference>
<feature type="domain" description="Tripartite ATP-independent periplasmic transporters DctQ component" evidence="11">
    <location>
        <begin position="75"/>
        <end position="194"/>
    </location>
</feature>
<keyword evidence="3" id="KW-1003">Cell membrane</keyword>
<keyword evidence="4" id="KW-0997">Cell inner membrane</keyword>
<keyword evidence="5 10" id="KW-0812">Transmembrane</keyword>
<dbReference type="AlphaFoldDB" id="A0A6I4P226"/>
<evidence type="ECO:0000256" key="3">
    <source>
        <dbReference type="ARBA" id="ARBA00022475"/>
    </source>
</evidence>
<keyword evidence="7 10" id="KW-0472">Membrane</keyword>
<name>A0A6I4P226_9MICO</name>
<keyword evidence="2" id="KW-0813">Transport</keyword>
<organism evidence="12 13">
    <name type="scientific">Agromyces seonyuensis</name>
    <dbReference type="NCBI Taxonomy" id="2662446"/>
    <lineage>
        <taxon>Bacteria</taxon>
        <taxon>Bacillati</taxon>
        <taxon>Actinomycetota</taxon>
        <taxon>Actinomycetes</taxon>
        <taxon>Micrococcales</taxon>
        <taxon>Microbacteriaceae</taxon>
        <taxon>Agromyces</taxon>
    </lineage>
</organism>
<dbReference type="InterPro" id="IPR007387">
    <property type="entry name" value="TRAP_DctQ"/>
</dbReference>
<sequence length="216" mass="23435">MPDEPVEPEEPERTRPPDGGGAGTPNDTDQSIFGHTDSFYAVPELNRDAPRDPLALRWISKGELAIAMVLFAIVFIGVMYQVLGRYVPQAAWIGAGEAALLSMIALTFITTGYLVGRNGHIVLEIFDGLLAGTKLFVALRVVSAVIMVLICLALSYEAVIKIDSEWARASAAMRIPQGAIYVFALIGFVSGALNSAWKIPYANRPERKLELGEMDV</sequence>
<evidence type="ECO:0000259" key="11">
    <source>
        <dbReference type="Pfam" id="PF04290"/>
    </source>
</evidence>
<comment type="similarity">
    <text evidence="8">Belongs to the TRAP transporter small permease family.</text>
</comment>
<dbReference type="GO" id="GO:0022857">
    <property type="term" value="F:transmembrane transporter activity"/>
    <property type="evidence" value="ECO:0007669"/>
    <property type="project" value="TreeGrafter"/>
</dbReference>
<evidence type="ECO:0000256" key="5">
    <source>
        <dbReference type="ARBA" id="ARBA00022692"/>
    </source>
</evidence>
<comment type="caution">
    <text evidence="12">The sequence shown here is derived from an EMBL/GenBank/DDBJ whole genome shotgun (WGS) entry which is preliminary data.</text>
</comment>
<evidence type="ECO:0000256" key="10">
    <source>
        <dbReference type="SAM" id="Phobius"/>
    </source>
</evidence>